<reference evidence="2" key="1">
    <citation type="submission" date="2021-07" db="EMBL/GenBank/DDBJ databases">
        <authorList>
            <person name="Catto M.A."/>
            <person name="Jacobson A."/>
            <person name="Kennedy G."/>
            <person name="Labadie P."/>
            <person name="Hunt B.G."/>
            <person name="Srinivasan R."/>
        </authorList>
    </citation>
    <scope>NUCLEOTIDE SEQUENCE</scope>
    <source>
        <strain evidence="2">PL_HMW_Pooled</strain>
        <tissue evidence="2">Head</tissue>
    </source>
</reference>
<gene>
    <name evidence="2" type="ORF">KUF71_023170</name>
</gene>
<evidence type="ECO:0000256" key="1">
    <source>
        <dbReference type="SAM" id="MobiDB-lite"/>
    </source>
</evidence>
<protein>
    <submittedName>
        <fullName evidence="2">Uncharacterized protein</fullName>
    </submittedName>
</protein>
<name>A0AAE1LBP3_9NEOP</name>
<dbReference type="EMBL" id="JAHWGI010000336">
    <property type="protein sequence ID" value="KAK3913713.1"/>
    <property type="molecule type" value="Genomic_DNA"/>
</dbReference>
<reference evidence="2" key="2">
    <citation type="journal article" date="2023" name="BMC Genomics">
        <title>Pest status, molecular evolution, and epigenetic factors derived from the genome assembly of Frankliniella fusca, a thysanopteran phytovirus vector.</title>
        <authorList>
            <person name="Catto M.A."/>
            <person name="Labadie P.E."/>
            <person name="Jacobson A.L."/>
            <person name="Kennedy G.G."/>
            <person name="Srinivasan R."/>
            <person name="Hunt B.G."/>
        </authorList>
    </citation>
    <scope>NUCLEOTIDE SEQUENCE</scope>
    <source>
        <strain evidence="2">PL_HMW_Pooled</strain>
    </source>
</reference>
<comment type="caution">
    <text evidence="2">The sequence shown here is derived from an EMBL/GenBank/DDBJ whole genome shotgun (WGS) entry which is preliminary data.</text>
</comment>
<keyword evidence="3" id="KW-1185">Reference proteome</keyword>
<feature type="region of interest" description="Disordered" evidence="1">
    <location>
        <begin position="80"/>
        <end position="111"/>
    </location>
</feature>
<sequence>MLLCLPQCACDDLLKGKDKQGSKKKRRRRRTLRLSDARRAKSLYLVKYTGFPAYLTKYTVFPEYMKHEGMQEILHSSTHLGFQSGSHKGSAEPTRRLKMKTSTKFVKSSQNNTIKREKRYIVEIQTKVSSSD</sequence>
<accession>A0AAE1LBP3</accession>
<organism evidence="2 3">
    <name type="scientific">Frankliniella fusca</name>
    <dbReference type="NCBI Taxonomy" id="407009"/>
    <lineage>
        <taxon>Eukaryota</taxon>
        <taxon>Metazoa</taxon>
        <taxon>Ecdysozoa</taxon>
        <taxon>Arthropoda</taxon>
        <taxon>Hexapoda</taxon>
        <taxon>Insecta</taxon>
        <taxon>Pterygota</taxon>
        <taxon>Neoptera</taxon>
        <taxon>Paraneoptera</taxon>
        <taxon>Thysanoptera</taxon>
        <taxon>Terebrantia</taxon>
        <taxon>Thripoidea</taxon>
        <taxon>Thripidae</taxon>
        <taxon>Frankliniella</taxon>
    </lineage>
</organism>
<dbReference type="AlphaFoldDB" id="A0AAE1LBP3"/>
<evidence type="ECO:0000313" key="3">
    <source>
        <dbReference type="Proteomes" id="UP001219518"/>
    </source>
</evidence>
<proteinExistence type="predicted"/>
<dbReference type="Proteomes" id="UP001219518">
    <property type="component" value="Unassembled WGS sequence"/>
</dbReference>
<evidence type="ECO:0000313" key="2">
    <source>
        <dbReference type="EMBL" id="KAK3913713.1"/>
    </source>
</evidence>
<feature type="compositionally biased region" description="Polar residues" evidence="1">
    <location>
        <begin position="102"/>
        <end position="111"/>
    </location>
</feature>